<feature type="chain" id="PRO_5025476072" evidence="1">
    <location>
        <begin position="23"/>
        <end position="113"/>
    </location>
</feature>
<protein>
    <submittedName>
        <fullName evidence="2">Putative secreted protein</fullName>
    </submittedName>
</protein>
<reference evidence="2" key="1">
    <citation type="submission" date="2019-12" db="EMBL/GenBank/DDBJ databases">
        <title>An insight into the sialome of adult female Ixodes ricinus ticks feeding for 6 days.</title>
        <authorList>
            <person name="Perner J."/>
            <person name="Ribeiro J.M.C."/>
        </authorList>
    </citation>
    <scope>NUCLEOTIDE SEQUENCE</scope>
    <source>
        <strain evidence="2">Semi-engorged</strain>
        <tissue evidence="2">Salivary glands</tissue>
    </source>
</reference>
<keyword evidence="1" id="KW-0732">Signal</keyword>
<sequence length="113" mass="12413">MGQGPSLAWILWWLRAAGHIAATPHDTWRRSRGGRRGRLWFPVVGAHVLHQGFSVDADLVADRARLRRRSSDQRRVLPGSVSPQTAIRREALAANVAVEGSALGTFHLAVMTS</sequence>
<accession>A0A6B0UKJ8</accession>
<feature type="signal peptide" evidence="1">
    <location>
        <begin position="1"/>
        <end position="22"/>
    </location>
</feature>
<organism evidence="2">
    <name type="scientific">Ixodes ricinus</name>
    <name type="common">Common tick</name>
    <name type="synonym">Acarus ricinus</name>
    <dbReference type="NCBI Taxonomy" id="34613"/>
    <lineage>
        <taxon>Eukaryota</taxon>
        <taxon>Metazoa</taxon>
        <taxon>Ecdysozoa</taxon>
        <taxon>Arthropoda</taxon>
        <taxon>Chelicerata</taxon>
        <taxon>Arachnida</taxon>
        <taxon>Acari</taxon>
        <taxon>Parasitiformes</taxon>
        <taxon>Ixodida</taxon>
        <taxon>Ixodoidea</taxon>
        <taxon>Ixodidae</taxon>
        <taxon>Ixodinae</taxon>
        <taxon>Ixodes</taxon>
    </lineage>
</organism>
<dbReference type="EMBL" id="GIFC01008113">
    <property type="protein sequence ID" value="MXU90196.1"/>
    <property type="molecule type" value="Transcribed_RNA"/>
</dbReference>
<name>A0A6B0UKJ8_IXORI</name>
<evidence type="ECO:0000313" key="2">
    <source>
        <dbReference type="EMBL" id="MXU90196.1"/>
    </source>
</evidence>
<dbReference type="AlphaFoldDB" id="A0A6B0UKJ8"/>
<evidence type="ECO:0000256" key="1">
    <source>
        <dbReference type="SAM" id="SignalP"/>
    </source>
</evidence>
<proteinExistence type="predicted"/>